<gene>
    <name evidence="2" type="ORF">AK812_SmicGene7916</name>
</gene>
<protein>
    <submittedName>
        <fullName evidence="2">Uncharacterized protein</fullName>
    </submittedName>
</protein>
<dbReference type="AlphaFoldDB" id="A0A1Q9EMF1"/>
<feature type="compositionally biased region" description="Basic and acidic residues" evidence="1">
    <location>
        <begin position="157"/>
        <end position="168"/>
    </location>
</feature>
<name>A0A1Q9EMF1_SYMMI</name>
<feature type="compositionally biased region" description="Low complexity" evidence="1">
    <location>
        <begin position="126"/>
        <end position="140"/>
    </location>
</feature>
<evidence type="ECO:0000313" key="2">
    <source>
        <dbReference type="EMBL" id="OLQ08577.1"/>
    </source>
</evidence>
<reference evidence="2 3" key="1">
    <citation type="submission" date="2016-02" db="EMBL/GenBank/DDBJ databases">
        <title>Genome analysis of coral dinoflagellate symbionts highlights evolutionary adaptations to a symbiotic lifestyle.</title>
        <authorList>
            <person name="Aranda M."/>
            <person name="Li Y."/>
            <person name="Liew Y.J."/>
            <person name="Baumgarten S."/>
            <person name="Simakov O."/>
            <person name="Wilson M."/>
            <person name="Piel J."/>
            <person name="Ashoor H."/>
            <person name="Bougouffa S."/>
            <person name="Bajic V.B."/>
            <person name="Ryu T."/>
            <person name="Ravasi T."/>
            <person name="Bayer T."/>
            <person name="Micklem G."/>
            <person name="Kim H."/>
            <person name="Bhak J."/>
            <person name="Lajeunesse T.C."/>
            <person name="Voolstra C.R."/>
        </authorList>
    </citation>
    <scope>NUCLEOTIDE SEQUENCE [LARGE SCALE GENOMIC DNA]</scope>
    <source>
        <strain evidence="2 3">CCMP2467</strain>
    </source>
</reference>
<evidence type="ECO:0000256" key="1">
    <source>
        <dbReference type="SAM" id="MobiDB-lite"/>
    </source>
</evidence>
<dbReference type="EMBL" id="LSRX01000114">
    <property type="protein sequence ID" value="OLQ08577.1"/>
    <property type="molecule type" value="Genomic_DNA"/>
</dbReference>
<dbReference type="Proteomes" id="UP000186817">
    <property type="component" value="Unassembled WGS sequence"/>
</dbReference>
<organism evidence="2 3">
    <name type="scientific">Symbiodinium microadriaticum</name>
    <name type="common">Dinoflagellate</name>
    <name type="synonym">Zooxanthella microadriatica</name>
    <dbReference type="NCBI Taxonomy" id="2951"/>
    <lineage>
        <taxon>Eukaryota</taxon>
        <taxon>Sar</taxon>
        <taxon>Alveolata</taxon>
        <taxon>Dinophyceae</taxon>
        <taxon>Suessiales</taxon>
        <taxon>Symbiodiniaceae</taxon>
        <taxon>Symbiodinium</taxon>
    </lineage>
</organism>
<feature type="region of interest" description="Disordered" evidence="1">
    <location>
        <begin position="19"/>
        <end position="221"/>
    </location>
</feature>
<proteinExistence type="predicted"/>
<sequence length="221" mass="22649">MTIFAWRASLASEARNYDASCAPDQGTMGPEAKQQKAWEKNPGMGGLAEETSHAAPTHGEPSATYSAADVNQVRNGPYSRSPLHGGVHPDGRTSAPAATDSGVPGAPASVHPVSAPIDPSARQVDSGAPPASASVPNAAPTETEGHGATTSPLASMLREKRRETRRAMEPFGGAKNNHPPAPHAAEDGRPPGDADNPSGPFIEDDSEVLDAATSPGLGRLE</sequence>
<comment type="caution">
    <text evidence="2">The sequence shown here is derived from an EMBL/GenBank/DDBJ whole genome shotgun (WGS) entry which is preliminary data.</text>
</comment>
<accession>A0A1Q9EMF1</accession>
<keyword evidence="3" id="KW-1185">Reference proteome</keyword>
<evidence type="ECO:0000313" key="3">
    <source>
        <dbReference type="Proteomes" id="UP000186817"/>
    </source>
</evidence>